<feature type="compositionally biased region" description="Polar residues" evidence="5">
    <location>
        <begin position="17"/>
        <end position="26"/>
    </location>
</feature>
<proteinExistence type="predicted"/>
<keyword evidence="2 6" id="KW-0812">Transmembrane</keyword>
<dbReference type="PANTHER" id="PTHR23508">
    <property type="entry name" value="CARBOXYLIC ACID TRANSPORTER PROTEIN HOMOLOG"/>
    <property type="match status" value="1"/>
</dbReference>
<dbReference type="Proteomes" id="UP000654913">
    <property type="component" value="Chromosome 4"/>
</dbReference>
<comment type="subcellular location">
    <subcellularLocation>
        <location evidence="1">Membrane</location>
        <topology evidence="1">Multi-pass membrane protein</topology>
    </subcellularLocation>
</comment>
<feature type="transmembrane region" description="Helical" evidence="6">
    <location>
        <begin position="78"/>
        <end position="97"/>
    </location>
</feature>
<evidence type="ECO:0000256" key="5">
    <source>
        <dbReference type="SAM" id="MobiDB-lite"/>
    </source>
</evidence>
<dbReference type="GeneID" id="64974463"/>
<dbReference type="Pfam" id="PF00083">
    <property type="entry name" value="Sugar_tr"/>
    <property type="match status" value="1"/>
</dbReference>
<dbReference type="AlphaFoldDB" id="A0A7R8AP52"/>
<evidence type="ECO:0000256" key="6">
    <source>
        <dbReference type="SAM" id="Phobius"/>
    </source>
</evidence>
<gene>
    <name evidence="8" type="ORF">APUU_40902S</name>
</gene>
<evidence type="ECO:0000256" key="3">
    <source>
        <dbReference type="ARBA" id="ARBA00022989"/>
    </source>
</evidence>
<dbReference type="PROSITE" id="PS50850">
    <property type="entry name" value="MFS"/>
    <property type="match status" value="1"/>
</dbReference>
<feature type="domain" description="Major facilitator superfamily (MFS) profile" evidence="7">
    <location>
        <begin position="36"/>
        <end position="173"/>
    </location>
</feature>
<keyword evidence="9" id="KW-1185">Reference proteome</keyword>
<dbReference type="SUPFAM" id="SSF103473">
    <property type="entry name" value="MFS general substrate transporter"/>
    <property type="match status" value="1"/>
</dbReference>
<dbReference type="InterPro" id="IPR020846">
    <property type="entry name" value="MFS_dom"/>
</dbReference>
<name>A0A7R8AP52_9EURO</name>
<evidence type="ECO:0000313" key="9">
    <source>
        <dbReference type="Proteomes" id="UP000654913"/>
    </source>
</evidence>
<evidence type="ECO:0000313" key="8">
    <source>
        <dbReference type="EMBL" id="BCS24458.1"/>
    </source>
</evidence>
<evidence type="ECO:0000256" key="4">
    <source>
        <dbReference type="ARBA" id="ARBA00023136"/>
    </source>
</evidence>
<feature type="region of interest" description="Disordered" evidence="5">
    <location>
        <begin position="1"/>
        <end position="29"/>
    </location>
</feature>
<dbReference type="KEGG" id="apuu:APUU_40902S"/>
<evidence type="ECO:0000259" key="7">
    <source>
        <dbReference type="PROSITE" id="PS50850"/>
    </source>
</evidence>
<organism evidence="8 9">
    <name type="scientific">Aspergillus puulaauensis</name>
    <dbReference type="NCBI Taxonomy" id="1220207"/>
    <lineage>
        <taxon>Eukaryota</taxon>
        <taxon>Fungi</taxon>
        <taxon>Dikarya</taxon>
        <taxon>Ascomycota</taxon>
        <taxon>Pezizomycotina</taxon>
        <taxon>Eurotiomycetes</taxon>
        <taxon>Eurotiomycetidae</taxon>
        <taxon>Eurotiales</taxon>
        <taxon>Aspergillaceae</taxon>
        <taxon>Aspergillus</taxon>
    </lineage>
</organism>
<feature type="compositionally biased region" description="Basic and acidic residues" evidence="5">
    <location>
        <begin position="1"/>
        <end position="10"/>
    </location>
</feature>
<dbReference type="EMBL" id="AP024446">
    <property type="protein sequence ID" value="BCS24458.1"/>
    <property type="molecule type" value="Genomic_DNA"/>
</dbReference>
<dbReference type="RefSeq" id="XP_041556652.1">
    <property type="nucleotide sequence ID" value="XM_041704025.1"/>
</dbReference>
<dbReference type="OrthoDB" id="2261376at2759"/>
<feature type="transmembrane region" description="Helical" evidence="6">
    <location>
        <begin position="104"/>
        <end position="124"/>
    </location>
</feature>
<reference evidence="8" key="2">
    <citation type="submission" date="2021-02" db="EMBL/GenBank/DDBJ databases">
        <title>Aspergillus puulaauensis MK2 genome sequence.</title>
        <authorList>
            <person name="Futagami T."/>
            <person name="Mori K."/>
            <person name="Kadooka C."/>
            <person name="Tanaka T."/>
        </authorList>
    </citation>
    <scope>NUCLEOTIDE SEQUENCE</scope>
    <source>
        <strain evidence="8">MK2</strain>
    </source>
</reference>
<evidence type="ECO:0000256" key="1">
    <source>
        <dbReference type="ARBA" id="ARBA00004141"/>
    </source>
</evidence>
<dbReference type="GO" id="GO:0005886">
    <property type="term" value="C:plasma membrane"/>
    <property type="evidence" value="ECO:0007669"/>
    <property type="project" value="TreeGrafter"/>
</dbReference>
<accession>A0A7R8AP52</accession>
<keyword evidence="4 6" id="KW-0472">Membrane</keyword>
<keyword evidence="3 6" id="KW-1133">Transmembrane helix</keyword>
<sequence>MAKDEEKVAVGEDVPPSTENAPLENTTKSRWERSWPTIACGAGLFSDGYLNGVIGSVNTMLSMIYADAYTKSSASKNVSSIAFAGTVVGMLFFGVLSDHWSRKGSLLASTLILILFAILSTGSYGYHGSVYGLFSALAAYRFFLGIGIGGEYPAGSVACAESSGELKNGHRNR</sequence>
<dbReference type="PANTHER" id="PTHR23508:SF10">
    <property type="entry name" value="CARBOXYLIC ACID TRANSPORTER PROTEIN HOMOLOG"/>
    <property type="match status" value="1"/>
</dbReference>
<evidence type="ECO:0000256" key="2">
    <source>
        <dbReference type="ARBA" id="ARBA00022692"/>
    </source>
</evidence>
<dbReference type="Gene3D" id="1.20.1250.20">
    <property type="entry name" value="MFS general substrate transporter like domains"/>
    <property type="match status" value="1"/>
</dbReference>
<dbReference type="InterPro" id="IPR005828">
    <property type="entry name" value="MFS_sugar_transport-like"/>
</dbReference>
<protein>
    <recommendedName>
        <fullName evidence="7">Major facilitator superfamily (MFS) profile domain-containing protein</fullName>
    </recommendedName>
</protein>
<dbReference type="GO" id="GO:0046943">
    <property type="term" value="F:carboxylic acid transmembrane transporter activity"/>
    <property type="evidence" value="ECO:0007669"/>
    <property type="project" value="TreeGrafter"/>
</dbReference>
<reference evidence="8" key="1">
    <citation type="submission" date="2021-01" db="EMBL/GenBank/DDBJ databases">
        <authorList>
            <consortium name="Aspergillus puulaauensis MK2 genome sequencing consortium"/>
            <person name="Kazuki M."/>
            <person name="Futagami T."/>
        </authorList>
    </citation>
    <scope>NUCLEOTIDE SEQUENCE</scope>
    <source>
        <strain evidence="8">MK2</strain>
    </source>
</reference>
<dbReference type="InterPro" id="IPR036259">
    <property type="entry name" value="MFS_trans_sf"/>
</dbReference>